<dbReference type="Pfam" id="PF23544">
    <property type="entry name" value="AtuA_ferredoxin"/>
    <property type="match status" value="1"/>
</dbReference>
<feature type="domain" description="Acyclic terpene utilisation N-terminal" evidence="1">
    <location>
        <begin position="283"/>
        <end position="425"/>
    </location>
</feature>
<dbReference type="OrthoDB" id="10265871at2759"/>
<evidence type="ECO:0000259" key="2">
    <source>
        <dbReference type="Pfam" id="PF23544"/>
    </source>
</evidence>
<sequence>MLRSKALYCYGSFRYHSIRVGCASGFWGDTPTAPRQFFKGAEKEVDYVVYDYLSELTMSLLSAAKMKNPALGYAPDFVSAGIGPYLSDIKEKGIKVITNAGGINTEACAKSIREACKETGVDLKIATVSGDNLLGRKDIQFNGVREMFSNESLPSKITSMTAYFGAGPIVTALDQGADIVITGRTADSALALAPFIHSFDWKDWDRLALGSLAGHLIECGGQATGGLFTDWFNVPSYENLGFPIVSADKSGQSLFLTKPKGTGGIINPATVCEQMLYEIESVKDGVRISGALGKPPTSTYKVCATYLDGYKGTVACLVSGGDSKAKGRKTADSIMNRTSMILKKSGLSPFERTHVQVLGSSEDAMIWLSVHHSDKKAIALWSREIASAGTGMTPGLTSMIGGRPKAVPLLRLFSFLYPKSLLPGEIKVNEDIFTHIPDTSEHCDVISEGQREDSTEDFTLASGSHTHDLEDLVFARSGDKGNSCNIGLIARHPAFLPYIRKFVTEKVVKDYFRDFIDDDMSDDSVIRYDVPDQIL</sequence>
<organism evidence="3 4">
    <name type="scientific">Lepeophtheirus salmonis</name>
    <name type="common">Salmon louse</name>
    <name type="synonym">Caligus salmonis</name>
    <dbReference type="NCBI Taxonomy" id="72036"/>
    <lineage>
        <taxon>Eukaryota</taxon>
        <taxon>Metazoa</taxon>
        <taxon>Ecdysozoa</taxon>
        <taxon>Arthropoda</taxon>
        <taxon>Crustacea</taxon>
        <taxon>Multicrustacea</taxon>
        <taxon>Hexanauplia</taxon>
        <taxon>Copepoda</taxon>
        <taxon>Siphonostomatoida</taxon>
        <taxon>Caligidae</taxon>
        <taxon>Lepeophtheirus</taxon>
    </lineage>
</organism>
<name>A0A7R8CD64_LEPSM</name>
<dbReference type="InterPro" id="IPR056362">
    <property type="entry name" value="AtuA-like_ferredoxin_dom"/>
</dbReference>
<keyword evidence="4" id="KW-1185">Reference proteome</keyword>
<dbReference type="Pfam" id="PF07287">
    <property type="entry name" value="AtuA"/>
    <property type="match status" value="2"/>
</dbReference>
<dbReference type="InterPro" id="IPR010839">
    <property type="entry name" value="AtuA_N"/>
</dbReference>
<feature type="domain" description="AtuA-like ferredoxin-fold" evidence="2">
    <location>
        <begin position="468"/>
        <end position="531"/>
    </location>
</feature>
<gene>
    <name evidence="3" type="ORF">LSAA_1816</name>
</gene>
<evidence type="ECO:0000313" key="3">
    <source>
        <dbReference type="EMBL" id="CAF2771008.1"/>
    </source>
</evidence>
<accession>A0A7R8CD64</accession>
<proteinExistence type="predicted"/>
<dbReference type="Proteomes" id="UP000675881">
    <property type="component" value="Chromosome 1"/>
</dbReference>
<reference evidence="3" key="1">
    <citation type="submission" date="2021-02" db="EMBL/GenBank/DDBJ databases">
        <authorList>
            <person name="Bekaert M."/>
        </authorList>
    </citation>
    <scope>NUCLEOTIDE SEQUENCE</scope>
    <source>
        <strain evidence="3">IoA-00</strain>
    </source>
</reference>
<feature type="domain" description="Acyclic terpene utilisation N-terminal" evidence="1">
    <location>
        <begin position="18"/>
        <end position="280"/>
    </location>
</feature>
<dbReference type="PANTHER" id="PTHR47708">
    <property type="match status" value="1"/>
</dbReference>
<dbReference type="AlphaFoldDB" id="A0A7R8CD64"/>
<evidence type="ECO:0000259" key="1">
    <source>
        <dbReference type="Pfam" id="PF07287"/>
    </source>
</evidence>
<evidence type="ECO:0000313" key="4">
    <source>
        <dbReference type="Proteomes" id="UP000675881"/>
    </source>
</evidence>
<protein>
    <submittedName>
        <fullName evidence="3">(salmon louse) hypothetical protein</fullName>
    </submittedName>
</protein>
<dbReference type="PANTHER" id="PTHR47708:SF2">
    <property type="entry name" value="SI:CH73-132F6.5"/>
    <property type="match status" value="1"/>
</dbReference>
<dbReference type="EMBL" id="HG994580">
    <property type="protein sequence ID" value="CAF2771008.1"/>
    <property type="molecule type" value="Genomic_DNA"/>
</dbReference>